<dbReference type="SMART" id="SM00823">
    <property type="entry name" value="PKS_PP"/>
    <property type="match status" value="1"/>
</dbReference>
<dbReference type="GO" id="GO:0004315">
    <property type="term" value="F:3-oxoacyl-[acyl-carrier-protein] synthase activity"/>
    <property type="evidence" value="ECO:0007669"/>
    <property type="project" value="InterPro"/>
</dbReference>
<dbReference type="CDD" id="cd00833">
    <property type="entry name" value="PKS"/>
    <property type="match status" value="1"/>
</dbReference>
<evidence type="ECO:0000256" key="2">
    <source>
        <dbReference type="ARBA" id="ARBA00022553"/>
    </source>
</evidence>
<dbReference type="Proteomes" id="UP000318720">
    <property type="component" value="Unassembled WGS sequence"/>
</dbReference>
<keyword evidence="3" id="KW-0808">Transferase</keyword>
<dbReference type="InterPro" id="IPR050091">
    <property type="entry name" value="PKS_NRPS_Biosynth_Enz"/>
</dbReference>
<dbReference type="InterPro" id="IPR013968">
    <property type="entry name" value="PKS_KR"/>
</dbReference>
<dbReference type="InterPro" id="IPR020806">
    <property type="entry name" value="PKS_PP-bd"/>
</dbReference>
<proteinExistence type="predicted"/>
<gene>
    <name evidence="9" type="ORF">Sipo8835_40290</name>
</gene>
<keyword evidence="1" id="KW-0596">Phosphopantetheine</keyword>
<dbReference type="InterPro" id="IPR001227">
    <property type="entry name" value="Ac_transferase_dom_sf"/>
</dbReference>
<dbReference type="InterPro" id="IPR016035">
    <property type="entry name" value="Acyl_Trfase/lysoPLipase"/>
</dbReference>
<dbReference type="PROSITE" id="PS52004">
    <property type="entry name" value="KS3_2"/>
    <property type="match status" value="1"/>
</dbReference>
<feature type="non-terminal residue" evidence="9">
    <location>
        <position position="1"/>
    </location>
</feature>
<dbReference type="GO" id="GO:0031177">
    <property type="term" value="F:phosphopantetheine binding"/>
    <property type="evidence" value="ECO:0007669"/>
    <property type="project" value="InterPro"/>
</dbReference>
<dbReference type="Gene3D" id="3.40.366.10">
    <property type="entry name" value="Malonyl-Coenzyme A Acyl Carrier Protein, domain 2"/>
    <property type="match status" value="1"/>
</dbReference>
<dbReference type="Gene3D" id="3.30.70.3290">
    <property type="match status" value="1"/>
</dbReference>
<dbReference type="SUPFAM" id="SSF53901">
    <property type="entry name" value="Thiolase-like"/>
    <property type="match status" value="1"/>
</dbReference>
<keyword evidence="4" id="KW-0045">Antibiotic biosynthesis</keyword>
<dbReference type="Gene3D" id="1.10.1200.10">
    <property type="entry name" value="ACP-like"/>
    <property type="match status" value="1"/>
</dbReference>
<dbReference type="PANTHER" id="PTHR43775">
    <property type="entry name" value="FATTY ACID SYNTHASE"/>
    <property type="match status" value="1"/>
</dbReference>
<dbReference type="PANTHER" id="PTHR43775:SF51">
    <property type="entry name" value="INACTIVE PHENOLPHTHIOCEROL SYNTHESIS POLYKETIDE SYNTHASE TYPE I PKS1-RELATED"/>
    <property type="match status" value="1"/>
</dbReference>
<dbReference type="Pfam" id="PF00698">
    <property type="entry name" value="Acyl_transf_1"/>
    <property type="match status" value="1"/>
</dbReference>
<dbReference type="EMBL" id="SPAZ01000324">
    <property type="protein sequence ID" value="TQE18693.1"/>
    <property type="molecule type" value="Genomic_DNA"/>
</dbReference>
<evidence type="ECO:0000256" key="1">
    <source>
        <dbReference type="ARBA" id="ARBA00022450"/>
    </source>
</evidence>
<dbReference type="InterPro" id="IPR006162">
    <property type="entry name" value="Ppantetheine_attach_site"/>
</dbReference>
<dbReference type="InterPro" id="IPR036291">
    <property type="entry name" value="NAD(P)-bd_dom_sf"/>
</dbReference>
<evidence type="ECO:0000256" key="5">
    <source>
        <dbReference type="ARBA" id="ARBA00023268"/>
    </source>
</evidence>
<protein>
    <submittedName>
        <fullName evidence="9">SDR family NAD(P)-dependent oxidoreductase</fullName>
    </submittedName>
</protein>
<feature type="domain" description="Carrier" evidence="7">
    <location>
        <begin position="851"/>
        <end position="926"/>
    </location>
</feature>
<dbReference type="Pfam" id="PF08659">
    <property type="entry name" value="KR"/>
    <property type="match status" value="1"/>
</dbReference>
<dbReference type="AlphaFoldDB" id="A0AAE8VV25"/>
<organism evidence="9 10">
    <name type="scientific">Streptomyces ipomoeae</name>
    <dbReference type="NCBI Taxonomy" id="103232"/>
    <lineage>
        <taxon>Bacteria</taxon>
        <taxon>Bacillati</taxon>
        <taxon>Actinomycetota</taxon>
        <taxon>Actinomycetes</taxon>
        <taxon>Kitasatosporales</taxon>
        <taxon>Streptomycetaceae</taxon>
        <taxon>Streptomyces</taxon>
    </lineage>
</organism>
<dbReference type="SUPFAM" id="SSF47336">
    <property type="entry name" value="ACP-like"/>
    <property type="match status" value="1"/>
</dbReference>
<keyword evidence="5" id="KW-0511">Multifunctional enzyme</keyword>
<dbReference type="PROSITE" id="PS00606">
    <property type="entry name" value="KS3_1"/>
    <property type="match status" value="1"/>
</dbReference>
<sequence length="1187" mass="123367">AVLFSGQGAQRLGMGRELYAAFPVFAGAWDAVCEVLDPLLGAPLGSVVWSAVGDGGLLERTVWAQAGLFAFEVAAFRLVESWGVVPRFVVGHSVGEIAAAHVAGVLSLVDACRLVAARGRLMQALPEGGVMVAVEASEEEVAPYLSGGVGVAAVNAPGSVVVSGEAGAVRGVVDRFAGLGRRTRFLPVSHAFHSVLMEPMLEEFRRVVEGVSFGPARLAVVSTLTGGLAGAEFGTPDYWVRQVREAVRFADAVGWLGGQGVSAFLELGPDAVLSPMAVRCLGDGARVVAFQRREQDEAVTALRALAELFVHGVPVEWASTFTGTRPPRQVPLPTYAFQRERYWLSSPNRRPEVGGWRYRAVWRPAQIRSGARLSGRWLAVIPAGTVEQAEVRDVLAALSAAGAEVVPVEMGADADRAALATRLREVADGVTGVITLPVWDDAGFMPSVGALMVVQALGDAEIEAPLWCVTRGAVSVGDAEQVASAAQAGVWGLGRVVGLEQPGRWGGVLDLPDVVDTAAVEQLTAVLAGGLAGEDQAAVRAAGVFVRRVVPAPVTSSSAAGGERSLRAGGTVLVTGGTGGLGAEVARWLAGKGVEHLLLVSRRGPHAPGAAALWAELEYLGCDVTIVPCDVSDHAALAEVLAQIPAEFPLTGVVHAAGVLDDGVVEALSPERFAEVWGPKVDAAVHLDELTAELPEPLSMFVAFSSVSGSWGGEGQGNYAAANAALEALVERRRARGLVGSCVAWGPWAGVGMAADEAVAGRLHRMGAKPMQASDALRVLGQVIAEDEGLLTVADVDWQRFLPAFTSSRPSALFDEIPQVQAVQKAESAAGAGSESLRARLSGQSEQDQRGLLLALVREQAAVVLGHASSQAVTPGRAFRDLGFDSLAAVQLRNRLGAETGLALPPSLVFDYPTPNALAAHLWTEWAGTPHVADHTPVRAMPLTNDPVVIVGMSCRFPGGVASPDELWELVRSGADAVSDFPEDRGWDLEALHDPDLDAARPGTSYTRHGAFLADVAGFDAGFFGVSPREALAMDPQQRLLLETCWEALEDAGIDPVSLRGGRGGVFMGTNGQDYANLLEDTSDVVGGYVGTGNAASVMSGRVAYTLGLEGPAVTVDTACSSSLVALHLAVQALRSGECDLALAGGATVMSSPLAFVEFSRQRGLAVDGRCKAFGAGADGTGWGEGA</sequence>
<dbReference type="InterPro" id="IPR016039">
    <property type="entry name" value="Thiolase-like"/>
</dbReference>
<dbReference type="Gene3D" id="3.40.50.720">
    <property type="entry name" value="NAD(P)-binding Rossmann-like Domain"/>
    <property type="match status" value="1"/>
</dbReference>
<dbReference type="GO" id="GO:0006633">
    <property type="term" value="P:fatty acid biosynthetic process"/>
    <property type="evidence" value="ECO:0007669"/>
    <property type="project" value="InterPro"/>
</dbReference>
<dbReference type="PROSITE" id="PS50075">
    <property type="entry name" value="CARRIER"/>
    <property type="match status" value="1"/>
</dbReference>
<dbReference type="PROSITE" id="PS00012">
    <property type="entry name" value="PHOSPHOPANTETHEINE"/>
    <property type="match status" value="1"/>
</dbReference>
<dbReference type="InterPro" id="IPR018201">
    <property type="entry name" value="Ketoacyl_synth_AS"/>
</dbReference>
<dbReference type="GO" id="GO:0017000">
    <property type="term" value="P:antibiotic biosynthetic process"/>
    <property type="evidence" value="ECO:0007669"/>
    <property type="project" value="UniProtKB-KW"/>
</dbReference>
<reference evidence="9 10" key="1">
    <citation type="submission" date="2019-03" db="EMBL/GenBank/DDBJ databases">
        <title>Comparative genomic analyses of the sweetpotato soil rot pathogen, Streptomyces ipomoeae.</title>
        <authorList>
            <person name="Ruschel Soares N."/>
            <person name="Badger J.H."/>
            <person name="Huguet-Tapia J.C."/>
            <person name="Clark C.A."/>
            <person name="Pettis G.S."/>
        </authorList>
    </citation>
    <scope>NUCLEOTIDE SEQUENCE [LARGE SCALE GENOMIC DNA]</scope>
    <source>
        <strain evidence="9 10">88-35</strain>
    </source>
</reference>
<dbReference type="Pfam" id="PF00550">
    <property type="entry name" value="PP-binding"/>
    <property type="match status" value="1"/>
</dbReference>
<name>A0AAE8VV25_9ACTN</name>
<dbReference type="InterPro" id="IPR020841">
    <property type="entry name" value="PKS_Beta-ketoAc_synthase_dom"/>
</dbReference>
<accession>A0AAE8VV25</accession>
<dbReference type="SMART" id="SM00825">
    <property type="entry name" value="PKS_KS"/>
    <property type="match status" value="1"/>
</dbReference>
<evidence type="ECO:0000259" key="8">
    <source>
        <dbReference type="PROSITE" id="PS52004"/>
    </source>
</evidence>
<feature type="domain" description="Ketosynthase family 3 (KS3)" evidence="8">
    <location>
        <begin position="945"/>
        <end position="1187"/>
    </location>
</feature>
<dbReference type="Gene3D" id="3.40.47.10">
    <property type="match status" value="1"/>
</dbReference>
<dbReference type="InterPro" id="IPR016036">
    <property type="entry name" value="Malonyl_transacylase_ACP-bd"/>
</dbReference>
<evidence type="ECO:0000313" key="9">
    <source>
        <dbReference type="EMBL" id="TQE18693.1"/>
    </source>
</evidence>
<dbReference type="InterPro" id="IPR014030">
    <property type="entry name" value="Ketoacyl_synth_N"/>
</dbReference>
<evidence type="ECO:0000256" key="6">
    <source>
        <dbReference type="ARBA" id="ARBA00023315"/>
    </source>
</evidence>
<dbReference type="SMART" id="SM01294">
    <property type="entry name" value="PKS_PP_betabranch"/>
    <property type="match status" value="1"/>
</dbReference>
<comment type="caution">
    <text evidence="9">The sequence shown here is derived from an EMBL/GenBank/DDBJ whole genome shotgun (WGS) entry which is preliminary data.</text>
</comment>
<dbReference type="SUPFAM" id="SSF52151">
    <property type="entry name" value="FabD/lysophospholipase-like"/>
    <property type="match status" value="1"/>
</dbReference>
<dbReference type="SMART" id="SM00827">
    <property type="entry name" value="PKS_AT"/>
    <property type="match status" value="1"/>
</dbReference>
<dbReference type="Pfam" id="PF00109">
    <property type="entry name" value="ketoacyl-synt"/>
    <property type="match status" value="1"/>
</dbReference>
<dbReference type="SUPFAM" id="SSF51735">
    <property type="entry name" value="NAD(P)-binding Rossmann-fold domains"/>
    <property type="match status" value="2"/>
</dbReference>
<dbReference type="InterPro" id="IPR057326">
    <property type="entry name" value="KR_dom"/>
</dbReference>
<dbReference type="SUPFAM" id="SSF55048">
    <property type="entry name" value="Probable ACP-binding domain of malonyl-CoA ACP transacylase"/>
    <property type="match status" value="1"/>
</dbReference>
<evidence type="ECO:0000259" key="7">
    <source>
        <dbReference type="PROSITE" id="PS50075"/>
    </source>
</evidence>
<dbReference type="InterPro" id="IPR009081">
    <property type="entry name" value="PP-bd_ACP"/>
</dbReference>
<evidence type="ECO:0000256" key="3">
    <source>
        <dbReference type="ARBA" id="ARBA00022679"/>
    </source>
</evidence>
<keyword evidence="6" id="KW-0012">Acyltransferase</keyword>
<evidence type="ECO:0000313" key="10">
    <source>
        <dbReference type="Proteomes" id="UP000318720"/>
    </source>
</evidence>
<dbReference type="SMART" id="SM00822">
    <property type="entry name" value="PKS_KR"/>
    <property type="match status" value="1"/>
</dbReference>
<evidence type="ECO:0000256" key="4">
    <source>
        <dbReference type="ARBA" id="ARBA00023194"/>
    </source>
</evidence>
<dbReference type="InterPro" id="IPR014043">
    <property type="entry name" value="Acyl_transferase_dom"/>
</dbReference>
<feature type="non-terminal residue" evidence="9">
    <location>
        <position position="1187"/>
    </location>
</feature>
<dbReference type="InterPro" id="IPR036736">
    <property type="entry name" value="ACP-like_sf"/>
</dbReference>
<keyword evidence="2" id="KW-0597">Phosphoprotein</keyword>
<dbReference type="FunFam" id="1.10.1200.10:FF:000007">
    <property type="entry name" value="Probable polyketide synthase pks17"/>
    <property type="match status" value="1"/>
</dbReference>
<dbReference type="GO" id="GO:0004312">
    <property type="term" value="F:fatty acid synthase activity"/>
    <property type="evidence" value="ECO:0007669"/>
    <property type="project" value="TreeGrafter"/>
</dbReference>
<dbReference type="CDD" id="cd08952">
    <property type="entry name" value="KR_1_SDR_x"/>
    <property type="match status" value="1"/>
</dbReference>